<dbReference type="Proteomes" id="UP000702209">
    <property type="component" value="Unassembled WGS sequence"/>
</dbReference>
<comment type="caution">
    <text evidence="2">The sequence shown here is derived from an EMBL/GenBank/DDBJ whole genome shotgun (WGS) entry which is preliminary data.</text>
</comment>
<evidence type="ECO:0008006" key="4">
    <source>
        <dbReference type="Google" id="ProtNLM"/>
    </source>
</evidence>
<dbReference type="InterPro" id="IPR006311">
    <property type="entry name" value="TAT_signal"/>
</dbReference>
<reference evidence="2 3" key="1">
    <citation type="submission" date="2020-10" db="EMBL/GenBank/DDBJ databases">
        <title>Identification of Nocardia species via Next-generation sequencing and recognition of intraspecies genetic diversity.</title>
        <authorList>
            <person name="Li P."/>
            <person name="Li P."/>
            <person name="Lu B."/>
        </authorList>
    </citation>
    <scope>NUCLEOTIDE SEQUENCE [LARGE SCALE GENOMIC DNA]</scope>
    <source>
        <strain evidence="2 3">BJ06-0157</strain>
    </source>
</reference>
<evidence type="ECO:0000313" key="3">
    <source>
        <dbReference type="Proteomes" id="UP000702209"/>
    </source>
</evidence>
<evidence type="ECO:0000313" key="2">
    <source>
        <dbReference type="EMBL" id="MBF6296642.1"/>
    </source>
</evidence>
<feature type="signal peptide" evidence="1">
    <location>
        <begin position="1"/>
        <end position="31"/>
    </location>
</feature>
<keyword evidence="3" id="KW-1185">Reference proteome</keyword>
<evidence type="ECO:0000256" key="1">
    <source>
        <dbReference type="SAM" id="SignalP"/>
    </source>
</evidence>
<accession>A0ABS0CLH4</accession>
<feature type="chain" id="PRO_5046149154" description="Secreted protein" evidence="1">
    <location>
        <begin position="32"/>
        <end position="125"/>
    </location>
</feature>
<name>A0ABS0CLH4_9NOCA</name>
<dbReference type="PROSITE" id="PS51318">
    <property type="entry name" value="TAT"/>
    <property type="match status" value="1"/>
</dbReference>
<proteinExistence type="predicted"/>
<organism evidence="2 3">
    <name type="scientific">Nocardia amamiensis</name>
    <dbReference type="NCBI Taxonomy" id="404578"/>
    <lineage>
        <taxon>Bacteria</taxon>
        <taxon>Bacillati</taxon>
        <taxon>Actinomycetota</taxon>
        <taxon>Actinomycetes</taxon>
        <taxon>Mycobacteriales</taxon>
        <taxon>Nocardiaceae</taxon>
        <taxon>Nocardia</taxon>
    </lineage>
</organism>
<protein>
    <recommendedName>
        <fullName evidence="4">Secreted protein</fullName>
    </recommendedName>
</protein>
<gene>
    <name evidence="2" type="ORF">IU459_03680</name>
</gene>
<dbReference type="EMBL" id="JADLQX010000002">
    <property type="protein sequence ID" value="MBF6296642.1"/>
    <property type="molecule type" value="Genomic_DNA"/>
</dbReference>
<sequence>MMITTRPILLGLPALVLAATAGLAMAPTAAAQPPVPTYTCKYTPVENHFAIFNLMKARRCTASPGAPLDGNYFHPVRMENSVTGEKWECGGAFPSLGKPIHPEMGAIEAEEVLNAGVNASNCRPV</sequence>
<keyword evidence="1" id="KW-0732">Signal</keyword>